<dbReference type="EMBL" id="CP090958">
    <property type="protein sequence ID" value="WGW12533.1"/>
    <property type="molecule type" value="Genomic_DNA"/>
</dbReference>
<comment type="catalytic activity">
    <reaction evidence="1">
        <text>Release of an N-terminal amino acid, Xaa-|-Yaa- from a peptide, amide or arylamide. Xaa is preferably Ala, but may be most amino acids including Pro (slow action). When a terminal hydrophobic residue is followed by a prolyl residue, the two may be released as an intact Xaa-Pro dipeptide.</text>
        <dbReference type="EC" id="3.4.11.2"/>
    </reaction>
</comment>
<keyword evidence="7" id="KW-0645">Protease</keyword>
<evidence type="ECO:0000256" key="5">
    <source>
        <dbReference type="ARBA" id="ARBA00015611"/>
    </source>
</evidence>
<dbReference type="PRINTS" id="PR00756">
    <property type="entry name" value="ALADIPTASE"/>
</dbReference>
<feature type="domain" description="Peptidase M1 membrane alanine aminopeptidase" evidence="14">
    <location>
        <begin position="241"/>
        <end position="455"/>
    </location>
</feature>
<evidence type="ECO:0000256" key="9">
    <source>
        <dbReference type="ARBA" id="ARBA00022801"/>
    </source>
</evidence>
<proteinExistence type="inferred from homology"/>
<comment type="cofactor">
    <cofactor evidence="2">
        <name>Zn(2+)</name>
        <dbReference type="ChEBI" id="CHEBI:29105"/>
    </cofactor>
</comment>
<evidence type="ECO:0000256" key="10">
    <source>
        <dbReference type="ARBA" id="ARBA00022833"/>
    </source>
</evidence>
<evidence type="ECO:0000256" key="12">
    <source>
        <dbReference type="ARBA" id="ARBA00029811"/>
    </source>
</evidence>
<sequence length="891" mass="98890">MSNSNLSRAEAAERSRILDIDSYHVALDLSEGRDPEETGYDSVTTIRFHATEAATTFIDLIAAEVRVVELNGKRLDPDAVFDGARITIPGIVQGENSLWVHARANYSRTGEGLHRFVDPADGETYLYTQFEPTDARRVFANFDQPDLKARFSFTIVAPDDWLVLSNSAAPEPQRVTNATAAWEFPATERLSSYITCIAAGPWTRFTDTWTSTTSDGQQLSIELGATVRASLAKYLDADEIFEVTKAGMQFFHGAFDYPYPWGKYDQLFAPEYNLGGMENPGLVTFAESFVFHSTATEADRERRANVIMHEMAHMWFGDLVTMQWWDDLWLKESFADYMGSLAVAEATRWKNSWVTFANRRKAWAYKQDQLPTTHPIVADIPDVEAAKLNFDGITYAKGAAVLKQLVSFVGREAFFSGARQYFRDHAFGNTTLVDFLKAMEHGAGDRDVREWADSWLQTAGTSTLIPEISTDDAGVITSFVIRQEAVDPTTGEDAPRPHRIAIGFYELVRNELRRTHRSEVDIAGPYTEIPDLSDRKRPALVIVNDDDLTFAKVRLDDQSLGTVRRHLFRLTATMPRALIWSILWNATRDAVLPAGDFLELADRHLVHETDPSLLATVQDQVIQAIDHFVPREFHLDAVDNTLCSALDALSTAQPGSDRQLDTMLFVIRLTGRVPSGAGYGATGATSGSAETPAITASRTLLQALLRLPIDADAGAGRETTALAGLKVDTELRWAALTALTATGYADLDDIAAERAEDSTSSGEQHAVRARASRPLPIVRSRAWSAAVEHDTLSNDLLSATISGFVHPAGWHLIQDYVGRYFDMLEPVWSSRSIEISRRLVAGLFPHWAADKARAAHRAQSWLDGHQEAPAGLRRLIIEGRDELERAQRAAQ</sequence>
<keyword evidence="6 17" id="KW-0031">Aminopeptidase</keyword>
<dbReference type="InterPro" id="IPR045357">
    <property type="entry name" value="Aminopeptidase_N-like_N"/>
</dbReference>
<dbReference type="Pfam" id="PF11838">
    <property type="entry name" value="ERAP1_C"/>
    <property type="match status" value="1"/>
</dbReference>
<dbReference type="NCBIfam" id="TIGR02412">
    <property type="entry name" value="pepN_strep_liv"/>
    <property type="match status" value="1"/>
</dbReference>
<evidence type="ECO:0000313" key="17">
    <source>
        <dbReference type="EMBL" id="WGW12533.1"/>
    </source>
</evidence>
<evidence type="ECO:0000256" key="2">
    <source>
        <dbReference type="ARBA" id="ARBA00001947"/>
    </source>
</evidence>
<dbReference type="PANTHER" id="PTHR11533">
    <property type="entry name" value="PROTEASE M1 ZINC METALLOPROTEASE"/>
    <property type="match status" value="1"/>
</dbReference>
<evidence type="ECO:0000256" key="4">
    <source>
        <dbReference type="ARBA" id="ARBA00012564"/>
    </source>
</evidence>
<evidence type="ECO:0000313" key="18">
    <source>
        <dbReference type="Proteomes" id="UP001209083"/>
    </source>
</evidence>
<keyword evidence="11" id="KW-0482">Metalloprotease</keyword>
<dbReference type="GO" id="GO:0016285">
    <property type="term" value="F:alanyl aminopeptidase activity"/>
    <property type="evidence" value="ECO:0007669"/>
    <property type="project" value="UniProtKB-EC"/>
</dbReference>
<dbReference type="SUPFAM" id="SSF55486">
    <property type="entry name" value="Metalloproteases ('zincins'), catalytic domain"/>
    <property type="match status" value="1"/>
</dbReference>
<evidence type="ECO:0000256" key="1">
    <source>
        <dbReference type="ARBA" id="ARBA00000098"/>
    </source>
</evidence>
<feature type="domain" description="ERAP1-like C-terminal" evidence="15">
    <location>
        <begin position="540"/>
        <end position="885"/>
    </location>
</feature>
<evidence type="ECO:0000256" key="3">
    <source>
        <dbReference type="ARBA" id="ARBA00010136"/>
    </source>
</evidence>
<dbReference type="Pfam" id="PF17900">
    <property type="entry name" value="Peptidase_M1_N"/>
    <property type="match status" value="1"/>
</dbReference>
<dbReference type="Proteomes" id="UP001209083">
    <property type="component" value="Chromosome"/>
</dbReference>
<dbReference type="Pfam" id="PF01433">
    <property type="entry name" value="Peptidase_M1"/>
    <property type="match status" value="1"/>
</dbReference>
<dbReference type="CDD" id="cd09602">
    <property type="entry name" value="M1_APN"/>
    <property type="match status" value="1"/>
</dbReference>
<dbReference type="InterPro" id="IPR001930">
    <property type="entry name" value="Peptidase_M1"/>
</dbReference>
<dbReference type="Gene3D" id="2.60.40.1730">
    <property type="entry name" value="tricorn interacting facor f3 domain"/>
    <property type="match status" value="1"/>
</dbReference>
<dbReference type="SUPFAM" id="SSF63737">
    <property type="entry name" value="Leukotriene A4 hydrolase N-terminal domain"/>
    <property type="match status" value="1"/>
</dbReference>
<dbReference type="InterPro" id="IPR014782">
    <property type="entry name" value="Peptidase_M1_dom"/>
</dbReference>
<keyword evidence="9 17" id="KW-0378">Hydrolase</keyword>
<protein>
    <recommendedName>
        <fullName evidence="5">Aminopeptidase N</fullName>
        <ecNumber evidence="4">3.4.11.2</ecNumber>
    </recommendedName>
    <alternativeName>
        <fullName evidence="12">Alanine aminopeptidase</fullName>
    </alternativeName>
    <alternativeName>
        <fullName evidence="13">Lysyl aminopeptidase</fullName>
    </alternativeName>
</protein>
<name>A0ABY8QU71_9MICO</name>
<keyword evidence="18" id="KW-1185">Reference proteome</keyword>
<evidence type="ECO:0000256" key="7">
    <source>
        <dbReference type="ARBA" id="ARBA00022670"/>
    </source>
</evidence>
<dbReference type="InterPro" id="IPR042097">
    <property type="entry name" value="Aminopeptidase_N-like_N_sf"/>
</dbReference>
<dbReference type="Gene3D" id="1.10.390.10">
    <property type="entry name" value="Neutral Protease Domain 2"/>
    <property type="match status" value="1"/>
</dbReference>
<evidence type="ECO:0000256" key="11">
    <source>
        <dbReference type="ARBA" id="ARBA00023049"/>
    </source>
</evidence>
<gene>
    <name evidence="17" type="primary">pepN</name>
    <name evidence="17" type="ORF">LWF01_01845</name>
</gene>
<feature type="domain" description="Aminopeptidase N-like N-terminal" evidence="16">
    <location>
        <begin position="96"/>
        <end position="194"/>
    </location>
</feature>
<dbReference type="InterPro" id="IPR012778">
    <property type="entry name" value="Pept_M1_aminopeptidase"/>
</dbReference>
<dbReference type="InterPro" id="IPR050344">
    <property type="entry name" value="Peptidase_M1_aminopeptidases"/>
</dbReference>
<evidence type="ECO:0000259" key="14">
    <source>
        <dbReference type="Pfam" id="PF01433"/>
    </source>
</evidence>
<reference evidence="17 18" key="1">
    <citation type="submission" date="2023-05" db="EMBL/GenBank/DDBJ databases">
        <title>Lithophilousrod everest ZFBP1038 complete genpme.</title>
        <authorList>
            <person name="Tian M."/>
        </authorList>
    </citation>
    <scope>NUCLEOTIDE SEQUENCE [LARGE SCALE GENOMIC DNA]</scope>
    <source>
        <strain evidence="17 18">ZFBP1038</strain>
    </source>
</reference>
<accession>A0ABY8QU71</accession>
<dbReference type="InterPro" id="IPR027268">
    <property type="entry name" value="Peptidase_M4/M1_CTD_sf"/>
</dbReference>
<organism evidence="17 18">
    <name type="scientific">Saxibacter everestensis</name>
    <dbReference type="NCBI Taxonomy" id="2909229"/>
    <lineage>
        <taxon>Bacteria</taxon>
        <taxon>Bacillati</taxon>
        <taxon>Actinomycetota</taxon>
        <taxon>Actinomycetes</taxon>
        <taxon>Micrococcales</taxon>
        <taxon>Brevibacteriaceae</taxon>
        <taxon>Saxibacter</taxon>
    </lineage>
</organism>
<evidence type="ECO:0000259" key="15">
    <source>
        <dbReference type="Pfam" id="PF11838"/>
    </source>
</evidence>
<evidence type="ECO:0000256" key="13">
    <source>
        <dbReference type="ARBA" id="ARBA00031533"/>
    </source>
</evidence>
<dbReference type="RefSeq" id="WP_349639336.1">
    <property type="nucleotide sequence ID" value="NZ_CP090958.1"/>
</dbReference>
<evidence type="ECO:0000256" key="6">
    <source>
        <dbReference type="ARBA" id="ARBA00022438"/>
    </source>
</evidence>
<dbReference type="InterPro" id="IPR024571">
    <property type="entry name" value="ERAP1-like_C_dom"/>
</dbReference>
<dbReference type="EC" id="3.4.11.2" evidence="4"/>
<evidence type="ECO:0000256" key="8">
    <source>
        <dbReference type="ARBA" id="ARBA00022723"/>
    </source>
</evidence>
<comment type="similarity">
    <text evidence="3">Belongs to the peptidase M1 family.</text>
</comment>
<evidence type="ECO:0000259" key="16">
    <source>
        <dbReference type="Pfam" id="PF17900"/>
    </source>
</evidence>
<keyword evidence="10" id="KW-0862">Zinc</keyword>
<keyword evidence="8" id="KW-0479">Metal-binding</keyword>
<dbReference type="PANTHER" id="PTHR11533:SF174">
    <property type="entry name" value="PUROMYCIN-SENSITIVE AMINOPEPTIDASE-RELATED"/>
    <property type="match status" value="1"/>
</dbReference>